<dbReference type="AlphaFoldDB" id="A0A0D0BGK2"/>
<sequence>MVPRMTMEARMCVTVGVDADCFRGIKQSVLRVCKYCGPKVLIKRKKMLKCGNTHVRPFCVKQPTCYGSSKCQAVDSNREPCLGDSMFHTSP</sequence>
<reference evidence="2" key="2">
    <citation type="submission" date="2015-01" db="EMBL/GenBank/DDBJ databases">
        <title>Evolutionary Origins and Diversification of the Mycorrhizal Mutualists.</title>
        <authorList>
            <consortium name="DOE Joint Genome Institute"/>
            <consortium name="Mycorrhizal Genomics Consortium"/>
            <person name="Kohler A."/>
            <person name="Kuo A."/>
            <person name="Nagy L.G."/>
            <person name="Floudas D."/>
            <person name="Copeland A."/>
            <person name="Barry K.W."/>
            <person name="Cichocki N."/>
            <person name="Veneault-Fourrey C."/>
            <person name="LaButti K."/>
            <person name="Lindquist E.A."/>
            <person name="Lipzen A."/>
            <person name="Lundell T."/>
            <person name="Morin E."/>
            <person name="Murat C."/>
            <person name="Riley R."/>
            <person name="Ohm R."/>
            <person name="Sun H."/>
            <person name="Tunlid A."/>
            <person name="Henrissat B."/>
            <person name="Grigoriev I.V."/>
            <person name="Hibbett D.S."/>
            <person name="Martin F."/>
        </authorList>
    </citation>
    <scope>NUCLEOTIDE SEQUENCE [LARGE SCALE GENOMIC DNA]</scope>
    <source>
        <strain evidence="2">UH-Slu-Lm8-n1</strain>
    </source>
</reference>
<dbReference type="EMBL" id="KN835241">
    <property type="protein sequence ID" value="KIK42363.1"/>
    <property type="molecule type" value="Genomic_DNA"/>
</dbReference>
<dbReference type="InParanoid" id="A0A0D0BGK2"/>
<protein>
    <submittedName>
        <fullName evidence="1">Uncharacterized protein</fullName>
    </submittedName>
</protein>
<evidence type="ECO:0000313" key="1">
    <source>
        <dbReference type="EMBL" id="KIK42363.1"/>
    </source>
</evidence>
<evidence type="ECO:0000313" key="2">
    <source>
        <dbReference type="Proteomes" id="UP000054485"/>
    </source>
</evidence>
<dbReference type="HOGENOM" id="CLU_2428510_0_0_1"/>
<dbReference type="Proteomes" id="UP000054485">
    <property type="component" value="Unassembled WGS sequence"/>
</dbReference>
<gene>
    <name evidence="1" type="ORF">CY34DRAFT_152278</name>
</gene>
<keyword evidence="2" id="KW-1185">Reference proteome</keyword>
<name>A0A0D0BGK2_9AGAM</name>
<organism evidence="1 2">
    <name type="scientific">Suillus luteus UH-Slu-Lm8-n1</name>
    <dbReference type="NCBI Taxonomy" id="930992"/>
    <lineage>
        <taxon>Eukaryota</taxon>
        <taxon>Fungi</taxon>
        <taxon>Dikarya</taxon>
        <taxon>Basidiomycota</taxon>
        <taxon>Agaricomycotina</taxon>
        <taxon>Agaricomycetes</taxon>
        <taxon>Agaricomycetidae</taxon>
        <taxon>Boletales</taxon>
        <taxon>Suillineae</taxon>
        <taxon>Suillaceae</taxon>
        <taxon>Suillus</taxon>
    </lineage>
</organism>
<accession>A0A0D0BGK2</accession>
<proteinExistence type="predicted"/>
<reference evidence="1 2" key="1">
    <citation type="submission" date="2014-04" db="EMBL/GenBank/DDBJ databases">
        <authorList>
            <consortium name="DOE Joint Genome Institute"/>
            <person name="Kuo A."/>
            <person name="Ruytinx J."/>
            <person name="Rineau F."/>
            <person name="Colpaert J."/>
            <person name="Kohler A."/>
            <person name="Nagy L.G."/>
            <person name="Floudas D."/>
            <person name="Copeland A."/>
            <person name="Barry K.W."/>
            <person name="Cichocki N."/>
            <person name="Veneault-Fourrey C."/>
            <person name="LaButti K."/>
            <person name="Lindquist E.A."/>
            <person name="Lipzen A."/>
            <person name="Lundell T."/>
            <person name="Morin E."/>
            <person name="Murat C."/>
            <person name="Sun H."/>
            <person name="Tunlid A."/>
            <person name="Henrissat B."/>
            <person name="Grigoriev I.V."/>
            <person name="Hibbett D.S."/>
            <person name="Martin F."/>
            <person name="Nordberg H.P."/>
            <person name="Cantor M.N."/>
            <person name="Hua S.X."/>
        </authorList>
    </citation>
    <scope>NUCLEOTIDE SEQUENCE [LARGE SCALE GENOMIC DNA]</scope>
    <source>
        <strain evidence="1 2">UH-Slu-Lm8-n1</strain>
    </source>
</reference>